<name>A0AAD8L282_TARER</name>
<keyword evidence="3" id="KW-1185">Reference proteome</keyword>
<comment type="caution">
    <text evidence="2">The sequence shown here is derived from an EMBL/GenBank/DDBJ whole genome shotgun (WGS) entry which is preliminary data.</text>
</comment>
<dbReference type="Proteomes" id="UP001229421">
    <property type="component" value="Unassembled WGS sequence"/>
</dbReference>
<evidence type="ECO:0000256" key="1">
    <source>
        <dbReference type="SAM" id="MobiDB-lite"/>
    </source>
</evidence>
<feature type="region of interest" description="Disordered" evidence="1">
    <location>
        <begin position="20"/>
        <end position="39"/>
    </location>
</feature>
<accession>A0AAD8L282</accession>
<sequence length="100" mass="11407">MAPATDLSYSTTAIEGRLSNCSECSSTSSSVSNEEEYSRIHDTGRWKWKKVMKKMIEGSRKSIYGSSKPLNFRYDAVSYSLNFDEGNHSHEYYSIRMDLA</sequence>
<feature type="compositionally biased region" description="Low complexity" evidence="1">
    <location>
        <begin position="20"/>
        <end position="32"/>
    </location>
</feature>
<dbReference type="AlphaFoldDB" id="A0AAD8L282"/>
<organism evidence="2 3">
    <name type="scientific">Tagetes erecta</name>
    <name type="common">African marigold</name>
    <dbReference type="NCBI Taxonomy" id="13708"/>
    <lineage>
        <taxon>Eukaryota</taxon>
        <taxon>Viridiplantae</taxon>
        <taxon>Streptophyta</taxon>
        <taxon>Embryophyta</taxon>
        <taxon>Tracheophyta</taxon>
        <taxon>Spermatophyta</taxon>
        <taxon>Magnoliopsida</taxon>
        <taxon>eudicotyledons</taxon>
        <taxon>Gunneridae</taxon>
        <taxon>Pentapetalae</taxon>
        <taxon>asterids</taxon>
        <taxon>campanulids</taxon>
        <taxon>Asterales</taxon>
        <taxon>Asteraceae</taxon>
        <taxon>Asteroideae</taxon>
        <taxon>Heliantheae alliance</taxon>
        <taxon>Tageteae</taxon>
        <taxon>Tagetes</taxon>
    </lineage>
</organism>
<evidence type="ECO:0000313" key="2">
    <source>
        <dbReference type="EMBL" id="KAK1433198.1"/>
    </source>
</evidence>
<protein>
    <submittedName>
        <fullName evidence="2">Uncharacterized protein</fullName>
    </submittedName>
</protein>
<reference evidence="2" key="1">
    <citation type="journal article" date="2023" name="bioRxiv">
        <title>Improved chromosome-level genome assembly for marigold (Tagetes erecta).</title>
        <authorList>
            <person name="Jiang F."/>
            <person name="Yuan L."/>
            <person name="Wang S."/>
            <person name="Wang H."/>
            <person name="Xu D."/>
            <person name="Wang A."/>
            <person name="Fan W."/>
        </authorList>
    </citation>
    <scope>NUCLEOTIDE SEQUENCE</scope>
    <source>
        <strain evidence="2">WSJ</strain>
        <tissue evidence="2">Leaf</tissue>
    </source>
</reference>
<proteinExistence type="predicted"/>
<dbReference type="EMBL" id="JAUHHV010000002">
    <property type="protein sequence ID" value="KAK1433198.1"/>
    <property type="molecule type" value="Genomic_DNA"/>
</dbReference>
<gene>
    <name evidence="2" type="ORF">QVD17_10106</name>
</gene>
<evidence type="ECO:0000313" key="3">
    <source>
        <dbReference type="Proteomes" id="UP001229421"/>
    </source>
</evidence>